<proteinExistence type="inferred from homology"/>
<keyword evidence="9 13" id="KW-0418">Kinase</keyword>
<dbReference type="GO" id="GO:0016301">
    <property type="term" value="F:kinase activity"/>
    <property type="evidence" value="ECO:0007669"/>
    <property type="project" value="UniProtKB-KW"/>
</dbReference>
<keyword evidence="8 13" id="KW-0547">Nucleotide-binding</keyword>
<dbReference type="Pfam" id="PF00288">
    <property type="entry name" value="GHMP_kinases_N"/>
    <property type="match status" value="1"/>
</dbReference>
<evidence type="ECO:0000256" key="5">
    <source>
        <dbReference type="ARBA" id="ARBA00022605"/>
    </source>
</evidence>
<keyword evidence="6 13" id="KW-0808">Transferase</keyword>
<dbReference type="Proteomes" id="UP001501586">
    <property type="component" value="Unassembled WGS sequence"/>
</dbReference>
<comment type="pathway">
    <text evidence="1 13">Amino-acid biosynthesis; L-threonine biosynthesis; L-threonine from L-aspartate: step 4/5.</text>
</comment>
<evidence type="ECO:0000256" key="7">
    <source>
        <dbReference type="ARBA" id="ARBA00022697"/>
    </source>
</evidence>
<feature type="domain" description="GHMP kinase N-terminal" evidence="14">
    <location>
        <begin position="67"/>
        <end position="153"/>
    </location>
</feature>
<reference evidence="16" key="1">
    <citation type="journal article" date="2019" name="Int. J. Syst. Evol. Microbiol.">
        <title>The Global Catalogue of Microorganisms (GCM) 10K type strain sequencing project: providing services to taxonomists for standard genome sequencing and annotation.</title>
        <authorList>
            <consortium name="The Broad Institute Genomics Platform"/>
            <consortium name="The Broad Institute Genome Sequencing Center for Infectious Disease"/>
            <person name="Wu L."/>
            <person name="Ma J."/>
        </authorList>
    </citation>
    <scope>NUCLEOTIDE SEQUENCE [LARGE SCALE GENOMIC DNA]</scope>
    <source>
        <strain evidence="16">JCM 17458</strain>
    </source>
</reference>
<dbReference type="Gene3D" id="3.30.230.10">
    <property type="match status" value="1"/>
</dbReference>
<accession>A0ABP8EJD1</accession>
<comment type="function">
    <text evidence="12 13">Catalyzes the ATP-dependent phosphorylation of L-homoserine to L-homoserine phosphate.</text>
</comment>
<evidence type="ECO:0000256" key="1">
    <source>
        <dbReference type="ARBA" id="ARBA00005015"/>
    </source>
</evidence>
<dbReference type="SUPFAM" id="SSF54211">
    <property type="entry name" value="Ribosomal protein S5 domain 2-like"/>
    <property type="match status" value="1"/>
</dbReference>
<dbReference type="Gene3D" id="3.30.70.890">
    <property type="entry name" value="GHMP kinase, C-terminal domain"/>
    <property type="match status" value="1"/>
</dbReference>
<protein>
    <recommendedName>
        <fullName evidence="4 13">Homoserine kinase</fullName>
        <shortName evidence="13">HK</shortName>
        <shortName evidence="13">HSK</shortName>
        <ecNumber evidence="3 13">2.7.1.39</ecNumber>
    </recommendedName>
</protein>
<keyword evidence="10 13" id="KW-0067">ATP-binding</keyword>
<organism evidence="15 16">
    <name type="scientific">Brevibacterium daeguense</name>
    <dbReference type="NCBI Taxonomy" id="909936"/>
    <lineage>
        <taxon>Bacteria</taxon>
        <taxon>Bacillati</taxon>
        <taxon>Actinomycetota</taxon>
        <taxon>Actinomycetes</taxon>
        <taxon>Micrococcales</taxon>
        <taxon>Brevibacteriaceae</taxon>
        <taxon>Brevibacterium</taxon>
    </lineage>
</organism>
<evidence type="ECO:0000256" key="2">
    <source>
        <dbReference type="ARBA" id="ARBA00007370"/>
    </source>
</evidence>
<dbReference type="PIRSF" id="PIRSF000676">
    <property type="entry name" value="Homoser_kin"/>
    <property type="match status" value="1"/>
</dbReference>
<dbReference type="InterPro" id="IPR014721">
    <property type="entry name" value="Ribsml_uS5_D2-typ_fold_subgr"/>
</dbReference>
<evidence type="ECO:0000256" key="3">
    <source>
        <dbReference type="ARBA" id="ARBA00012078"/>
    </source>
</evidence>
<evidence type="ECO:0000256" key="13">
    <source>
        <dbReference type="HAMAP-Rule" id="MF_00384"/>
    </source>
</evidence>
<comment type="subcellular location">
    <subcellularLocation>
        <location evidence="13">Cytoplasm</location>
    </subcellularLocation>
</comment>
<name>A0ABP8EJD1_9MICO</name>
<evidence type="ECO:0000313" key="15">
    <source>
        <dbReference type="EMBL" id="GAA4284037.1"/>
    </source>
</evidence>
<evidence type="ECO:0000256" key="9">
    <source>
        <dbReference type="ARBA" id="ARBA00022777"/>
    </source>
</evidence>
<comment type="catalytic activity">
    <reaction evidence="11 13">
        <text>L-homoserine + ATP = O-phospho-L-homoserine + ADP + H(+)</text>
        <dbReference type="Rhea" id="RHEA:13985"/>
        <dbReference type="ChEBI" id="CHEBI:15378"/>
        <dbReference type="ChEBI" id="CHEBI:30616"/>
        <dbReference type="ChEBI" id="CHEBI:57476"/>
        <dbReference type="ChEBI" id="CHEBI:57590"/>
        <dbReference type="ChEBI" id="CHEBI:456216"/>
        <dbReference type="EC" id="2.7.1.39"/>
    </reaction>
</comment>
<dbReference type="InterPro" id="IPR006204">
    <property type="entry name" value="GHMP_kinase_N_dom"/>
</dbReference>
<dbReference type="HAMAP" id="MF_00384">
    <property type="entry name" value="Homoser_kinase"/>
    <property type="match status" value="1"/>
</dbReference>
<evidence type="ECO:0000256" key="4">
    <source>
        <dbReference type="ARBA" id="ARBA00017858"/>
    </source>
</evidence>
<dbReference type="InterPro" id="IPR000870">
    <property type="entry name" value="Homoserine_kinase"/>
</dbReference>
<evidence type="ECO:0000313" key="16">
    <source>
        <dbReference type="Proteomes" id="UP001501586"/>
    </source>
</evidence>
<evidence type="ECO:0000256" key="12">
    <source>
        <dbReference type="ARBA" id="ARBA00049954"/>
    </source>
</evidence>
<keyword evidence="7 13" id="KW-0791">Threonine biosynthesis</keyword>
<dbReference type="InterPro" id="IPR020568">
    <property type="entry name" value="Ribosomal_Su5_D2-typ_SF"/>
</dbReference>
<dbReference type="EMBL" id="BAABAZ010000005">
    <property type="protein sequence ID" value="GAA4284037.1"/>
    <property type="molecule type" value="Genomic_DNA"/>
</dbReference>
<gene>
    <name evidence="13 15" type="primary">thrB</name>
    <name evidence="15" type="ORF">GCM10022261_15680</name>
</gene>
<dbReference type="PROSITE" id="PS00627">
    <property type="entry name" value="GHMP_KINASES_ATP"/>
    <property type="match status" value="1"/>
</dbReference>
<dbReference type="PANTHER" id="PTHR20861:SF1">
    <property type="entry name" value="HOMOSERINE KINASE"/>
    <property type="match status" value="1"/>
</dbReference>
<comment type="caution">
    <text evidence="15">The sequence shown here is derived from an EMBL/GenBank/DDBJ whole genome shotgun (WGS) entry which is preliminary data.</text>
</comment>
<dbReference type="PRINTS" id="PR00958">
    <property type="entry name" value="HOMSERKINASE"/>
</dbReference>
<dbReference type="RefSeq" id="WP_236864159.1">
    <property type="nucleotide sequence ID" value="NZ_BAABAZ010000005.1"/>
</dbReference>
<dbReference type="InterPro" id="IPR036554">
    <property type="entry name" value="GHMP_kinase_C_sf"/>
</dbReference>
<dbReference type="SUPFAM" id="SSF55060">
    <property type="entry name" value="GHMP Kinase, C-terminal domain"/>
    <property type="match status" value="1"/>
</dbReference>
<dbReference type="InterPro" id="IPR006203">
    <property type="entry name" value="GHMP_knse_ATP-bd_CS"/>
</dbReference>
<dbReference type="NCBIfam" id="TIGR00191">
    <property type="entry name" value="thrB"/>
    <property type="match status" value="1"/>
</dbReference>
<comment type="similarity">
    <text evidence="2 13">Belongs to the GHMP kinase family. Homoserine kinase subfamily.</text>
</comment>
<sequence>MLAGLEVEVEVPATSANLGAGYDSFGMALDFRDSVHARISAEPVDPEACVTVTGEGADALPSGADHLIHRVAREILVSRGLDVGRRMTLACTNVIPQSRGMGSSASAVVAGIAIADALSCAAGMPEASAGTKLAWATRYEGHPDNAAPALFGGVTISFTNIGGAAQSVSVPVAPELRVVLAVPETRLDTAVARALLPDTIPHAEAAANSAVAGLFVHAISHDPSLLLEATVDRLHQNYRRPAMVDSLERVDALRAAGLAAVVSGAGPTIAVLGTGADLVRRVRTVLGDDDVRIIDTVIADAGVTTTVTEMA</sequence>
<feature type="binding site" evidence="13">
    <location>
        <begin position="96"/>
        <end position="106"/>
    </location>
    <ligand>
        <name>ATP</name>
        <dbReference type="ChEBI" id="CHEBI:30616"/>
    </ligand>
</feature>
<dbReference type="PANTHER" id="PTHR20861">
    <property type="entry name" value="HOMOSERINE/4-DIPHOSPHOCYTIDYL-2-C-METHYL-D-ERYTHRITOL KINASE"/>
    <property type="match status" value="1"/>
</dbReference>
<evidence type="ECO:0000259" key="14">
    <source>
        <dbReference type="Pfam" id="PF00288"/>
    </source>
</evidence>
<evidence type="ECO:0000256" key="10">
    <source>
        <dbReference type="ARBA" id="ARBA00022840"/>
    </source>
</evidence>
<evidence type="ECO:0000256" key="8">
    <source>
        <dbReference type="ARBA" id="ARBA00022741"/>
    </source>
</evidence>
<dbReference type="EC" id="2.7.1.39" evidence="3 13"/>
<evidence type="ECO:0000256" key="6">
    <source>
        <dbReference type="ARBA" id="ARBA00022679"/>
    </source>
</evidence>
<evidence type="ECO:0000256" key="11">
    <source>
        <dbReference type="ARBA" id="ARBA00049375"/>
    </source>
</evidence>
<keyword evidence="16" id="KW-1185">Reference proteome</keyword>
<keyword evidence="5 13" id="KW-0028">Amino-acid biosynthesis</keyword>
<keyword evidence="13" id="KW-0963">Cytoplasm</keyword>